<dbReference type="GO" id="GO:0004825">
    <property type="term" value="F:methionine-tRNA ligase activity"/>
    <property type="evidence" value="ECO:0007669"/>
    <property type="project" value="UniProtKB-EC"/>
</dbReference>
<sequence length="653" mass="74694">MPEEKKTFYITTPIYYPSGNLHIGHAYSTVAGDAMARYKRLRGYDVMYLTGTDEHGQKIQRKAHEQGKEPQQYVDEMASGIQNLWEKLKITHDDFIRTTEDRHKEVVAKIFDQLVQQGDIYLDEYEGWYCTSCESFFTERQLDDGHCPDCGDPVEKVKEESYFFKMSKYVDQLLEFYEQNPQFIQPEARKNEMLNNFIKPGLEDLAVSRTTFDWGIKVPGDPKHVIYVWIDALSNYITALGYGTEDDQLYKKFWPADVHLMSKEIVRFHTIYWPIMLMALDLPLPKQVFSHGWILMKDGKMSKSKGNVVDPVQLIDIYGLDAVRYYLLREVPFGSDGVFTPEGFVERMNYDLANDLGNLLNRTIVMISKYFDAKLPAYQAAETETEQSLEKMQRDTVQKVEEAMDNLQFSVALSSLWQLISRTNKYIDETEPWVLAKDETKRERLGNVMAHLADSLRKIAIMLQPFLTEAPEEIFQQLGIHADDALQSWDSLYQDGVIPAGTEVHKDQPIFPRLNVDKEVQAIKAMMQKPAKTTEKPASSVPEQKSEVTIDDFMKLDLRVAEVLKAEPVKDTDKLLRLQVDAGTDKRQVVSGIAEYYSPDELVGQKVICVTNLKPVKLRGELSEGMILCGETDSGELVLTSVDQSLPNGSVVK</sequence>
<comment type="function">
    <text evidence="1 13">Is required not only for elongation of protein synthesis but also for the initiation of all mRNA translation through initiator tRNA(fMet) aminoacylation.</text>
</comment>
<dbReference type="SUPFAM" id="SSF47323">
    <property type="entry name" value="Anticodon-binding domain of a subclass of class I aminoacyl-tRNA synthetases"/>
    <property type="match status" value="1"/>
</dbReference>
<dbReference type="SUPFAM" id="SSF52374">
    <property type="entry name" value="Nucleotidylyl transferase"/>
    <property type="match status" value="1"/>
</dbReference>
<dbReference type="Gene3D" id="2.40.50.140">
    <property type="entry name" value="Nucleic acid-binding proteins"/>
    <property type="match status" value="1"/>
</dbReference>
<dbReference type="InterPro" id="IPR013155">
    <property type="entry name" value="M/V/L/I-tRNA-synth_anticd-bd"/>
</dbReference>
<proteinExistence type="inferred from homology"/>
<feature type="binding site" evidence="13">
    <location>
        <position position="133"/>
    </location>
    <ligand>
        <name>Zn(2+)</name>
        <dbReference type="ChEBI" id="CHEBI:29105"/>
    </ligand>
</feature>
<dbReference type="NCBIfam" id="NF008900">
    <property type="entry name" value="PRK12267.1"/>
    <property type="match status" value="1"/>
</dbReference>
<evidence type="ECO:0000256" key="10">
    <source>
        <dbReference type="ARBA" id="ARBA00022917"/>
    </source>
</evidence>
<evidence type="ECO:0000256" key="11">
    <source>
        <dbReference type="ARBA" id="ARBA00023146"/>
    </source>
</evidence>
<comment type="caution">
    <text evidence="13">Lacks conserved residue(s) required for the propagation of feature annotation.</text>
</comment>
<feature type="binding site" evidence="13">
    <location>
        <position position="147"/>
    </location>
    <ligand>
        <name>Zn(2+)</name>
        <dbReference type="ChEBI" id="CHEBI:29105"/>
    </ligand>
</feature>
<dbReference type="PANTHER" id="PTHR43326">
    <property type="entry name" value="METHIONYL-TRNA SYNTHETASE"/>
    <property type="match status" value="1"/>
</dbReference>
<evidence type="ECO:0000313" key="16">
    <source>
        <dbReference type="Proteomes" id="UP001596620"/>
    </source>
</evidence>
<feature type="binding site" evidence="13">
    <location>
        <position position="130"/>
    </location>
    <ligand>
        <name>Zn(2+)</name>
        <dbReference type="ChEBI" id="CHEBI:29105"/>
    </ligand>
</feature>
<dbReference type="InterPro" id="IPR033911">
    <property type="entry name" value="MetRS_core"/>
</dbReference>
<keyword evidence="5 13" id="KW-0820">tRNA-binding</keyword>
<name>A0ABW2URN0_9BACI</name>
<dbReference type="InterPro" id="IPR014729">
    <property type="entry name" value="Rossmann-like_a/b/a_fold"/>
</dbReference>
<keyword evidence="6 13" id="KW-0436">Ligase</keyword>
<dbReference type="InterPro" id="IPR012340">
    <property type="entry name" value="NA-bd_OB-fold"/>
</dbReference>
<evidence type="ECO:0000256" key="13">
    <source>
        <dbReference type="HAMAP-Rule" id="MF_01228"/>
    </source>
</evidence>
<dbReference type="RefSeq" id="WP_382358066.1">
    <property type="nucleotide sequence ID" value="NZ_JBHTGR010000006.1"/>
</dbReference>
<dbReference type="InterPro" id="IPR001412">
    <property type="entry name" value="aa-tRNA-synth_I_CS"/>
</dbReference>
<reference evidence="16" key="1">
    <citation type="journal article" date="2019" name="Int. J. Syst. Evol. Microbiol.">
        <title>The Global Catalogue of Microorganisms (GCM) 10K type strain sequencing project: providing services to taxonomists for standard genome sequencing and annotation.</title>
        <authorList>
            <consortium name="The Broad Institute Genomics Platform"/>
            <consortium name="The Broad Institute Genome Sequencing Center for Infectious Disease"/>
            <person name="Wu L."/>
            <person name="Ma J."/>
        </authorList>
    </citation>
    <scope>NUCLEOTIDE SEQUENCE [LARGE SCALE GENOMIC DNA]</scope>
    <source>
        <strain evidence="16">JCM 30234</strain>
    </source>
</reference>
<protein>
    <recommendedName>
        <fullName evidence="13">Methionine--tRNA ligase</fullName>
        <ecNumber evidence="13">6.1.1.10</ecNumber>
    </recommendedName>
    <alternativeName>
        <fullName evidence="13">Methionyl-tRNA synthetase</fullName>
        <shortName evidence="13">MetRS</shortName>
    </alternativeName>
</protein>
<dbReference type="PANTHER" id="PTHR43326:SF1">
    <property type="entry name" value="METHIONINE--TRNA LIGASE, MITOCHONDRIAL"/>
    <property type="match status" value="1"/>
</dbReference>
<dbReference type="HAMAP" id="MF_01228">
    <property type="entry name" value="Met_tRNA_synth_type2"/>
    <property type="match status" value="1"/>
</dbReference>
<dbReference type="CDD" id="cd07957">
    <property type="entry name" value="Anticodon_Ia_Met"/>
    <property type="match status" value="1"/>
</dbReference>
<dbReference type="InterPro" id="IPR041872">
    <property type="entry name" value="Anticodon_Met"/>
</dbReference>
<dbReference type="InterPro" id="IPR023457">
    <property type="entry name" value="Met-tRNA_synth_2"/>
</dbReference>
<dbReference type="CDD" id="cd02800">
    <property type="entry name" value="tRNA_bind_EcMetRS_like"/>
    <property type="match status" value="1"/>
</dbReference>
<comment type="cofactor">
    <cofactor evidence="13">
        <name>Zn(2+)</name>
        <dbReference type="ChEBI" id="CHEBI:29105"/>
    </cofactor>
    <text evidence="13">Binds 1 zinc ion per subunit.</text>
</comment>
<dbReference type="NCBIfam" id="TIGR00399">
    <property type="entry name" value="metG_C_term"/>
    <property type="match status" value="1"/>
</dbReference>
<keyword evidence="4 13" id="KW-0963">Cytoplasm</keyword>
<keyword evidence="16" id="KW-1185">Reference proteome</keyword>
<evidence type="ECO:0000256" key="4">
    <source>
        <dbReference type="ARBA" id="ARBA00022490"/>
    </source>
</evidence>
<comment type="catalytic activity">
    <reaction evidence="12 13">
        <text>tRNA(Met) + L-methionine + ATP = L-methionyl-tRNA(Met) + AMP + diphosphate</text>
        <dbReference type="Rhea" id="RHEA:13481"/>
        <dbReference type="Rhea" id="RHEA-COMP:9667"/>
        <dbReference type="Rhea" id="RHEA-COMP:9698"/>
        <dbReference type="ChEBI" id="CHEBI:30616"/>
        <dbReference type="ChEBI" id="CHEBI:33019"/>
        <dbReference type="ChEBI" id="CHEBI:57844"/>
        <dbReference type="ChEBI" id="CHEBI:78442"/>
        <dbReference type="ChEBI" id="CHEBI:78530"/>
        <dbReference type="ChEBI" id="CHEBI:456215"/>
        <dbReference type="EC" id="6.1.1.10"/>
    </reaction>
</comment>
<dbReference type="PROSITE" id="PS50886">
    <property type="entry name" value="TRBD"/>
    <property type="match status" value="1"/>
</dbReference>
<feature type="domain" description="TRNA-binding" evidence="14">
    <location>
        <begin position="552"/>
        <end position="653"/>
    </location>
</feature>
<organism evidence="15 16">
    <name type="scientific">Lentibacillus kimchii</name>
    <dbReference type="NCBI Taxonomy" id="1542911"/>
    <lineage>
        <taxon>Bacteria</taxon>
        <taxon>Bacillati</taxon>
        <taxon>Bacillota</taxon>
        <taxon>Bacilli</taxon>
        <taxon>Bacillales</taxon>
        <taxon>Bacillaceae</taxon>
        <taxon>Lentibacillus</taxon>
    </lineage>
</organism>
<comment type="caution">
    <text evidence="15">The sequence shown here is derived from an EMBL/GenBank/DDBJ whole genome shotgun (WGS) entry which is preliminary data.</text>
</comment>
<dbReference type="PROSITE" id="PS00178">
    <property type="entry name" value="AA_TRNA_LIGASE_I"/>
    <property type="match status" value="1"/>
</dbReference>
<dbReference type="SUPFAM" id="SSF50249">
    <property type="entry name" value="Nucleic acid-binding proteins"/>
    <property type="match status" value="1"/>
</dbReference>
<accession>A0ABW2URN0</accession>
<comment type="subunit">
    <text evidence="3 13">Homodimer.</text>
</comment>
<feature type="short sequence motif" description="'KMSKS' region" evidence="13">
    <location>
        <begin position="300"/>
        <end position="304"/>
    </location>
</feature>
<dbReference type="InterPro" id="IPR004495">
    <property type="entry name" value="Met-tRNA-synth_bsu_C"/>
</dbReference>
<dbReference type="Gene3D" id="1.10.730.10">
    <property type="entry name" value="Isoleucyl-tRNA Synthetase, Domain 1"/>
    <property type="match status" value="1"/>
</dbReference>
<evidence type="ECO:0000256" key="1">
    <source>
        <dbReference type="ARBA" id="ARBA00003314"/>
    </source>
</evidence>
<dbReference type="InterPro" id="IPR009080">
    <property type="entry name" value="tRNAsynth_Ia_anticodon-bd"/>
</dbReference>
<evidence type="ECO:0000256" key="12">
    <source>
        <dbReference type="ARBA" id="ARBA00047364"/>
    </source>
</evidence>
<evidence type="ECO:0000256" key="8">
    <source>
        <dbReference type="ARBA" id="ARBA00022840"/>
    </source>
</evidence>
<feature type="short sequence motif" description="'HIGH' region" evidence="13">
    <location>
        <begin position="15"/>
        <end position="25"/>
    </location>
</feature>
<evidence type="ECO:0000256" key="9">
    <source>
        <dbReference type="ARBA" id="ARBA00022884"/>
    </source>
</evidence>
<dbReference type="Pfam" id="PF08264">
    <property type="entry name" value="Anticodon_1"/>
    <property type="match status" value="1"/>
</dbReference>
<dbReference type="InterPro" id="IPR014758">
    <property type="entry name" value="Met-tRNA_synth"/>
</dbReference>
<dbReference type="NCBIfam" id="TIGR00398">
    <property type="entry name" value="metG"/>
    <property type="match status" value="1"/>
</dbReference>
<comment type="similarity">
    <text evidence="13">Belongs to the class-I aminoacyl-tRNA synthetase family. MetG type 2A subfamily.</text>
</comment>
<keyword evidence="7 13" id="KW-0547">Nucleotide-binding</keyword>
<feature type="binding site" evidence="13">
    <location>
        <position position="150"/>
    </location>
    <ligand>
        <name>Zn(2+)</name>
        <dbReference type="ChEBI" id="CHEBI:29105"/>
    </ligand>
</feature>
<evidence type="ECO:0000256" key="5">
    <source>
        <dbReference type="ARBA" id="ARBA00022555"/>
    </source>
</evidence>
<dbReference type="Gene3D" id="3.40.50.620">
    <property type="entry name" value="HUPs"/>
    <property type="match status" value="1"/>
</dbReference>
<evidence type="ECO:0000313" key="15">
    <source>
        <dbReference type="EMBL" id="MFC7746562.1"/>
    </source>
</evidence>
<dbReference type="CDD" id="cd00814">
    <property type="entry name" value="MetRS_core"/>
    <property type="match status" value="1"/>
</dbReference>
<keyword evidence="8 13" id="KW-0067">ATP-binding</keyword>
<keyword evidence="10 13" id="KW-0648">Protein biosynthesis</keyword>
<evidence type="ECO:0000256" key="3">
    <source>
        <dbReference type="ARBA" id="ARBA00011738"/>
    </source>
</evidence>
<evidence type="ECO:0000256" key="7">
    <source>
        <dbReference type="ARBA" id="ARBA00022741"/>
    </source>
</evidence>
<dbReference type="InterPro" id="IPR002547">
    <property type="entry name" value="tRNA-bd_dom"/>
</dbReference>
<keyword evidence="13" id="KW-0862">Zinc</keyword>
<dbReference type="Pfam" id="PF01588">
    <property type="entry name" value="tRNA_bind"/>
    <property type="match status" value="1"/>
</dbReference>
<evidence type="ECO:0000259" key="14">
    <source>
        <dbReference type="PROSITE" id="PS50886"/>
    </source>
</evidence>
<evidence type="ECO:0000256" key="6">
    <source>
        <dbReference type="ARBA" id="ARBA00022598"/>
    </source>
</evidence>
<dbReference type="EMBL" id="JBHTGR010000006">
    <property type="protein sequence ID" value="MFC7746562.1"/>
    <property type="molecule type" value="Genomic_DNA"/>
</dbReference>
<gene>
    <name evidence="13 15" type="primary">metG</name>
    <name evidence="15" type="ORF">ACFQU8_04815</name>
</gene>
<dbReference type="PRINTS" id="PR01041">
    <property type="entry name" value="TRNASYNTHMET"/>
</dbReference>
<keyword evidence="11 13" id="KW-0030">Aminoacyl-tRNA synthetase</keyword>
<evidence type="ECO:0000256" key="2">
    <source>
        <dbReference type="ARBA" id="ARBA00004496"/>
    </source>
</evidence>
<dbReference type="Gene3D" id="2.170.220.10">
    <property type="match status" value="1"/>
</dbReference>
<keyword evidence="13" id="KW-0479">Metal-binding</keyword>
<dbReference type="InterPro" id="IPR015413">
    <property type="entry name" value="Methionyl/Leucyl_tRNA_Synth"/>
</dbReference>
<dbReference type="Pfam" id="PF09334">
    <property type="entry name" value="tRNA-synt_1g"/>
    <property type="match status" value="2"/>
</dbReference>
<dbReference type="Proteomes" id="UP001596620">
    <property type="component" value="Unassembled WGS sequence"/>
</dbReference>
<keyword evidence="9 13" id="KW-0694">RNA-binding</keyword>
<dbReference type="EC" id="6.1.1.10" evidence="13"/>
<comment type="subcellular location">
    <subcellularLocation>
        <location evidence="2 13">Cytoplasm</location>
    </subcellularLocation>
</comment>